<evidence type="ECO:0000313" key="7">
    <source>
        <dbReference type="EMBL" id="GFP91866.1"/>
    </source>
</evidence>
<evidence type="ECO:0000256" key="3">
    <source>
        <dbReference type="ARBA" id="ARBA00022471"/>
    </source>
</evidence>
<reference evidence="7" key="1">
    <citation type="submission" date="2020-07" db="EMBL/GenBank/DDBJ databases">
        <title>Ethylene signaling mediates host invasion by parasitic plants.</title>
        <authorList>
            <person name="Yoshida S."/>
        </authorList>
    </citation>
    <scope>NUCLEOTIDE SEQUENCE</scope>
    <source>
        <strain evidence="7">Okayama</strain>
    </source>
</reference>
<evidence type="ECO:0000256" key="2">
    <source>
        <dbReference type="ARBA" id="ARBA00005581"/>
    </source>
</evidence>
<sequence length="159" mass="18154">MSIKTIIIHLALSFLLFTNLIHQANCCFFSKIHVGFYNHLPATPPKPLYVHCKSKDDNLGTHTLTPGQSWGFNFCSKPLATLFRCELHWNGMYLNNVVAYNARWVIFNPCHKSDCTWTVSEAGATLPHGVFNYWDNLPPKFKPVSQISRNISPPYNKTK</sequence>
<organism evidence="7 8">
    <name type="scientific">Phtheirospermum japonicum</name>
    <dbReference type="NCBI Taxonomy" id="374723"/>
    <lineage>
        <taxon>Eukaryota</taxon>
        <taxon>Viridiplantae</taxon>
        <taxon>Streptophyta</taxon>
        <taxon>Embryophyta</taxon>
        <taxon>Tracheophyta</taxon>
        <taxon>Spermatophyta</taxon>
        <taxon>Magnoliopsida</taxon>
        <taxon>eudicotyledons</taxon>
        <taxon>Gunneridae</taxon>
        <taxon>Pentapetalae</taxon>
        <taxon>asterids</taxon>
        <taxon>lamiids</taxon>
        <taxon>Lamiales</taxon>
        <taxon>Orobanchaceae</taxon>
        <taxon>Orobanchaceae incertae sedis</taxon>
        <taxon>Phtheirospermum</taxon>
    </lineage>
</organism>
<dbReference type="GO" id="GO:0060320">
    <property type="term" value="P:rejection of self pollen"/>
    <property type="evidence" value="ECO:0007669"/>
    <property type="project" value="UniProtKB-KW"/>
</dbReference>
<feature type="chain" id="PRO_5033107625" description="S-protein homolog" evidence="6">
    <location>
        <begin position="27"/>
        <end position="159"/>
    </location>
</feature>
<proteinExistence type="inferred from homology"/>
<feature type="signal peptide" evidence="6">
    <location>
        <begin position="1"/>
        <end position="26"/>
    </location>
</feature>
<dbReference type="Pfam" id="PF05938">
    <property type="entry name" value="Self-incomp_S1"/>
    <property type="match status" value="1"/>
</dbReference>
<dbReference type="OrthoDB" id="1727555at2759"/>
<comment type="caution">
    <text evidence="7">The sequence shown here is derived from an EMBL/GenBank/DDBJ whole genome shotgun (WGS) entry which is preliminary data.</text>
</comment>
<keyword evidence="8" id="KW-1185">Reference proteome</keyword>
<accession>A0A830BYK9</accession>
<evidence type="ECO:0000256" key="5">
    <source>
        <dbReference type="ARBA" id="ARBA00022729"/>
    </source>
</evidence>
<dbReference type="Proteomes" id="UP000653305">
    <property type="component" value="Unassembled WGS sequence"/>
</dbReference>
<protein>
    <recommendedName>
        <fullName evidence="6">S-protein homolog</fullName>
    </recommendedName>
</protein>
<evidence type="ECO:0000256" key="1">
    <source>
        <dbReference type="ARBA" id="ARBA00004613"/>
    </source>
</evidence>
<keyword evidence="4 6" id="KW-0964">Secreted</keyword>
<dbReference type="GO" id="GO:0005576">
    <property type="term" value="C:extracellular region"/>
    <property type="evidence" value="ECO:0007669"/>
    <property type="project" value="UniProtKB-SubCell"/>
</dbReference>
<dbReference type="PANTHER" id="PTHR31232">
    <property type="match status" value="1"/>
</dbReference>
<gene>
    <name evidence="7" type="ORF">PHJA_001330600</name>
</gene>
<keyword evidence="3 6" id="KW-0713">Self-incompatibility</keyword>
<comment type="subcellular location">
    <subcellularLocation>
        <location evidence="1 6">Secreted</location>
    </subcellularLocation>
</comment>
<dbReference type="PANTHER" id="PTHR31232:SF164">
    <property type="entry name" value="S-PROTEIN HOMOLOG"/>
    <property type="match status" value="1"/>
</dbReference>
<comment type="similarity">
    <text evidence="2 6">Belongs to the plant self-incompatibility (S1) protein family.</text>
</comment>
<dbReference type="AlphaFoldDB" id="A0A830BYK9"/>
<dbReference type="EMBL" id="BMAC01000258">
    <property type="protein sequence ID" value="GFP91866.1"/>
    <property type="molecule type" value="Genomic_DNA"/>
</dbReference>
<evidence type="ECO:0000256" key="6">
    <source>
        <dbReference type="RuleBase" id="RU367044"/>
    </source>
</evidence>
<dbReference type="InterPro" id="IPR010264">
    <property type="entry name" value="Self-incomp_S1"/>
</dbReference>
<keyword evidence="5 6" id="KW-0732">Signal</keyword>
<name>A0A830BYK9_9LAMI</name>
<evidence type="ECO:0000313" key="8">
    <source>
        <dbReference type="Proteomes" id="UP000653305"/>
    </source>
</evidence>
<evidence type="ECO:0000256" key="4">
    <source>
        <dbReference type="ARBA" id="ARBA00022525"/>
    </source>
</evidence>